<sequence length="360" mass="41344">MSTHYQTFKHRDKLIRDCNMPLDYFDRAYANLSDRVIGHVLPHGRGTRQSLSGAGGLSSFDDTLPRFHANQTSISQTTKTMPASTTSLKASLKRLKDDLKKVEIKKAIRREQCRANQARYRDRQRAHQRTMQQSVQQLHEEVQSLKLKRQRLRFEERVNRSPWSIVSDVFRLIETSFRSPWQVTNADEMMRNTEVRPILATLQKSFAHDVGMGDLNGVDALLEQVRRYALYFSDPKMHLERVEELVPGVVMATAQFTATVSEFTLRCVFPHLEAPRPGDDVEDEYQALREKVLGQSLHCSCKMTFMIDEESGRVARLETSLDWMGPLVQVLGNVNDLSSLHNQALITQDCVIRSRKQKVA</sequence>
<name>A0ABD3ESP2_9STRA</name>
<dbReference type="CDD" id="cd14686">
    <property type="entry name" value="bZIP"/>
    <property type="match status" value="1"/>
</dbReference>
<proteinExistence type="predicted"/>
<evidence type="ECO:0000256" key="1">
    <source>
        <dbReference type="SAM" id="Coils"/>
    </source>
</evidence>
<dbReference type="AlphaFoldDB" id="A0ABD3ESP2"/>
<protein>
    <recommendedName>
        <fullName evidence="4">Bzip transcription factor</fullName>
    </recommendedName>
</protein>
<keyword evidence="3" id="KW-1185">Reference proteome</keyword>
<reference evidence="2 3" key="1">
    <citation type="submission" date="2024-09" db="EMBL/GenBank/DDBJ databases">
        <title>Genome sequencing and assembly of Phytophthora oleae, isolate VK10A, causative agent of rot of olive drupes.</title>
        <authorList>
            <person name="Conti Taguali S."/>
            <person name="Riolo M."/>
            <person name="La Spada F."/>
            <person name="Cacciola S.O."/>
            <person name="Dionisio G."/>
        </authorList>
    </citation>
    <scope>NUCLEOTIDE SEQUENCE [LARGE SCALE GENOMIC DNA]</scope>
    <source>
        <strain evidence="2 3">VK10A</strain>
    </source>
</reference>
<gene>
    <name evidence="2" type="ORF">V7S43_017646</name>
</gene>
<evidence type="ECO:0000313" key="3">
    <source>
        <dbReference type="Proteomes" id="UP001632037"/>
    </source>
</evidence>
<accession>A0ABD3ESP2</accession>
<dbReference type="Proteomes" id="UP001632037">
    <property type="component" value="Unassembled WGS sequence"/>
</dbReference>
<comment type="caution">
    <text evidence="2">The sequence shown here is derived from an EMBL/GenBank/DDBJ whole genome shotgun (WGS) entry which is preliminary data.</text>
</comment>
<evidence type="ECO:0000313" key="2">
    <source>
        <dbReference type="EMBL" id="KAL3657508.1"/>
    </source>
</evidence>
<dbReference type="EMBL" id="JBIMZQ010000064">
    <property type="protein sequence ID" value="KAL3657508.1"/>
    <property type="molecule type" value="Genomic_DNA"/>
</dbReference>
<keyword evidence="1" id="KW-0175">Coiled coil</keyword>
<organism evidence="2 3">
    <name type="scientific">Phytophthora oleae</name>
    <dbReference type="NCBI Taxonomy" id="2107226"/>
    <lineage>
        <taxon>Eukaryota</taxon>
        <taxon>Sar</taxon>
        <taxon>Stramenopiles</taxon>
        <taxon>Oomycota</taxon>
        <taxon>Peronosporomycetes</taxon>
        <taxon>Peronosporales</taxon>
        <taxon>Peronosporaceae</taxon>
        <taxon>Phytophthora</taxon>
    </lineage>
</organism>
<feature type="coiled-coil region" evidence="1">
    <location>
        <begin position="85"/>
        <end position="155"/>
    </location>
</feature>
<evidence type="ECO:0008006" key="4">
    <source>
        <dbReference type="Google" id="ProtNLM"/>
    </source>
</evidence>